<evidence type="ECO:0000256" key="1">
    <source>
        <dbReference type="ARBA" id="ARBA00006499"/>
    </source>
</evidence>
<dbReference type="InterPro" id="IPR029058">
    <property type="entry name" value="AB_hydrolase_fold"/>
</dbReference>
<gene>
    <name evidence="5" type="ORF">MHYMCMPASI_01190</name>
</gene>
<name>A0A8S4C2V9_9ACAR</name>
<keyword evidence="6" id="KW-1185">Reference proteome</keyword>
<comment type="caution">
    <text evidence="5">The sequence shown here is derived from an EMBL/GenBank/DDBJ whole genome shotgun (WGS) entry which is preliminary data.</text>
</comment>
<dbReference type="EC" id="3.1.2.22" evidence="2"/>
<evidence type="ECO:0000259" key="4">
    <source>
        <dbReference type="Pfam" id="PF02230"/>
    </source>
</evidence>
<keyword evidence="3" id="KW-0378">Hydrolase</keyword>
<dbReference type="GO" id="GO:0008474">
    <property type="term" value="F:palmitoyl-(protein) hydrolase activity"/>
    <property type="evidence" value="ECO:0007669"/>
    <property type="project" value="UniProtKB-EC"/>
</dbReference>
<feature type="domain" description="Phospholipase/carboxylesterase/thioesterase" evidence="4">
    <location>
        <begin position="10"/>
        <end position="212"/>
    </location>
</feature>
<dbReference type="SUPFAM" id="SSF53474">
    <property type="entry name" value="alpha/beta-Hydrolases"/>
    <property type="match status" value="1"/>
</dbReference>
<proteinExistence type="inferred from homology"/>
<sequence>MLKHVIHPNSSTSKPSKLVFLLHGYGSNKNDLINLAPDLQAHLADALFISPNAPENFEGNDYCTDAYQWFSLTDRSEEKMLEGASKSSIILENFITKQAKKFSIPLDNIALIGFSQGAMMAMHLGLRLSSTVRGIIAYSGLLIAPSKLKNVIKSKPRVMLIHGTEDTIVPIEEMEKAYNALDANGVMTHIYKCNGLAHGIDSQGVKIGGNFLCEVFAN</sequence>
<evidence type="ECO:0000313" key="6">
    <source>
        <dbReference type="Proteomes" id="UP000837675"/>
    </source>
</evidence>
<dbReference type="PANTHER" id="PTHR10655">
    <property type="entry name" value="LYSOPHOSPHOLIPASE-RELATED"/>
    <property type="match status" value="1"/>
</dbReference>
<dbReference type="Gene3D" id="3.40.50.1820">
    <property type="entry name" value="alpha/beta hydrolase"/>
    <property type="match status" value="1"/>
</dbReference>
<dbReference type="InterPro" id="IPR050565">
    <property type="entry name" value="LYPA1-2/EST-like"/>
</dbReference>
<evidence type="ECO:0000256" key="2">
    <source>
        <dbReference type="ARBA" id="ARBA00012423"/>
    </source>
</evidence>
<dbReference type="AlphaFoldDB" id="A0A8S4C2V9"/>
<dbReference type="EMBL" id="CAJVAF010000356">
    <property type="protein sequence ID" value="CAG7600580.1"/>
    <property type="molecule type" value="Genomic_DNA"/>
</dbReference>
<protein>
    <recommendedName>
        <fullName evidence="2">palmitoyl-protein hydrolase</fullName>
        <ecNumber evidence="2">3.1.2.22</ecNumber>
    </recommendedName>
</protein>
<dbReference type="PANTHER" id="PTHR10655:SF17">
    <property type="entry name" value="LYSOPHOSPHOLIPASE-LIKE PROTEIN 1"/>
    <property type="match status" value="1"/>
</dbReference>
<organism evidence="5 6">
    <name type="scientific">Hyalomma marginatum</name>
    <dbReference type="NCBI Taxonomy" id="34627"/>
    <lineage>
        <taxon>Eukaryota</taxon>
        <taxon>Metazoa</taxon>
        <taxon>Ecdysozoa</taxon>
        <taxon>Arthropoda</taxon>
        <taxon>Chelicerata</taxon>
        <taxon>Arachnida</taxon>
        <taxon>Acari</taxon>
        <taxon>Parasitiformes</taxon>
        <taxon>Ixodida</taxon>
        <taxon>Ixodoidea</taxon>
        <taxon>Ixodidae</taxon>
        <taxon>Hyalomminae</taxon>
        <taxon>Hyalomma</taxon>
    </lineage>
</organism>
<dbReference type="InterPro" id="IPR003140">
    <property type="entry name" value="PLipase/COase/thioEstase"/>
</dbReference>
<accession>A0A8S4C2V9</accession>
<evidence type="ECO:0000313" key="5">
    <source>
        <dbReference type="EMBL" id="CAG7600580.1"/>
    </source>
</evidence>
<dbReference type="Pfam" id="PF02230">
    <property type="entry name" value="Abhydrolase_2"/>
    <property type="match status" value="1"/>
</dbReference>
<comment type="similarity">
    <text evidence="1">Belongs to the AB hydrolase superfamily. AB hydrolase 2 family.</text>
</comment>
<reference evidence="5" key="1">
    <citation type="submission" date="2021-06" db="EMBL/GenBank/DDBJ databases">
        <authorList>
            <person name="Nardi T."/>
            <person name="Nardi T."/>
        </authorList>
    </citation>
    <scope>NUCLEOTIDE SEQUENCE</scope>
</reference>
<evidence type="ECO:0000256" key="3">
    <source>
        <dbReference type="ARBA" id="ARBA00022801"/>
    </source>
</evidence>
<dbReference type="Proteomes" id="UP000837675">
    <property type="component" value="Unassembled WGS sequence"/>
</dbReference>